<sequence length="113" mass="12558">MAVRAEREGPRADHCVLCYNKSVYGIIVIIDRIVTLLTYLIIIRALLSWIPSVDYRHPLMSLLIRVTDPILLPVRRVLPPAGGFDLSPLVAILLLNLANQLLHQLLVSLLASG</sequence>
<keyword evidence="2" id="KW-1133">Transmembrane helix</keyword>
<accession>A0A537J9S0</accession>
<comment type="caution">
    <text evidence="3">The sequence shown here is derived from an EMBL/GenBank/DDBJ whole genome shotgun (WGS) entry which is preliminary data.</text>
</comment>
<proteinExistence type="inferred from homology"/>
<protein>
    <submittedName>
        <fullName evidence="3">YggT family protein</fullName>
    </submittedName>
</protein>
<gene>
    <name evidence="3" type="ORF">E6H03_09525</name>
</gene>
<dbReference type="EMBL" id="VBAN01000298">
    <property type="protein sequence ID" value="TMI79826.1"/>
    <property type="molecule type" value="Genomic_DNA"/>
</dbReference>
<feature type="transmembrane region" description="Helical" evidence="2">
    <location>
        <begin position="23"/>
        <end position="47"/>
    </location>
</feature>
<dbReference type="Pfam" id="PF02325">
    <property type="entry name" value="CCB3_YggT"/>
    <property type="match status" value="1"/>
</dbReference>
<organism evidence="3 4">
    <name type="scientific">Candidatus Segetimicrobium genomatis</name>
    <dbReference type="NCBI Taxonomy" id="2569760"/>
    <lineage>
        <taxon>Bacteria</taxon>
        <taxon>Bacillati</taxon>
        <taxon>Candidatus Sysuimicrobiota</taxon>
        <taxon>Candidatus Sysuimicrobiia</taxon>
        <taxon>Candidatus Sysuimicrobiales</taxon>
        <taxon>Candidatus Segetimicrobiaceae</taxon>
        <taxon>Candidatus Segetimicrobium</taxon>
    </lineage>
</organism>
<dbReference type="PANTHER" id="PTHR33219">
    <property type="entry name" value="YLMG HOMOLOG PROTEIN 2, CHLOROPLASTIC"/>
    <property type="match status" value="1"/>
</dbReference>
<evidence type="ECO:0000313" key="4">
    <source>
        <dbReference type="Proteomes" id="UP000318093"/>
    </source>
</evidence>
<dbReference type="Proteomes" id="UP000318093">
    <property type="component" value="Unassembled WGS sequence"/>
</dbReference>
<comment type="similarity">
    <text evidence="1">Belongs to the YggT family.</text>
</comment>
<keyword evidence="2" id="KW-0812">Transmembrane</keyword>
<keyword evidence="2" id="KW-0472">Membrane</keyword>
<reference evidence="3 4" key="1">
    <citation type="journal article" date="2019" name="Nat. Microbiol.">
        <title>Mediterranean grassland soil C-N compound turnover is dependent on rainfall and depth, and is mediated by genomically divergent microorganisms.</title>
        <authorList>
            <person name="Diamond S."/>
            <person name="Andeer P.F."/>
            <person name="Li Z."/>
            <person name="Crits-Christoph A."/>
            <person name="Burstein D."/>
            <person name="Anantharaman K."/>
            <person name="Lane K.R."/>
            <person name="Thomas B.C."/>
            <person name="Pan C."/>
            <person name="Northen T.R."/>
            <person name="Banfield J.F."/>
        </authorList>
    </citation>
    <scope>NUCLEOTIDE SEQUENCE [LARGE SCALE GENOMIC DNA]</scope>
    <source>
        <strain evidence="3">NP_6</strain>
    </source>
</reference>
<evidence type="ECO:0000256" key="2">
    <source>
        <dbReference type="SAM" id="Phobius"/>
    </source>
</evidence>
<evidence type="ECO:0000256" key="1">
    <source>
        <dbReference type="ARBA" id="ARBA00010894"/>
    </source>
</evidence>
<evidence type="ECO:0000313" key="3">
    <source>
        <dbReference type="EMBL" id="TMI79826.1"/>
    </source>
</evidence>
<name>A0A537J9S0_9BACT</name>
<dbReference type="PANTHER" id="PTHR33219:SF14">
    <property type="entry name" value="PROTEIN COFACTOR ASSEMBLY OF COMPLEX C SUBUNIT B CCB3, CHLOROPLASTIC-RELATED"/>
    <property type="match status" value="1"/>
</dbReference>
<dbReference type="AlphaFoldDB" id="A0A537J9S0"/>
<dbReference type="GO" id="GO:0016020">
    <property type="term" value="C:membrane"/>
    <property type="evidence" value="ECO:0007669"/>
    <property type="project" value="InterPro"/>
</dbReference>
<dbReference type="InterPro" id="IPR003425">
    <property type="entry name" value="CCB3/YggT"/>
</dbReference>